<feature type="compositionally biased region" description="Basic and acidic residues" evidence="1">
    <location>
        <begin position="18"/>
        <end position="42"/>
    </location>
</feature>
<evidence type="ECO:0000256" key="1">
    <source>
        <dbReference type="SAM" id="MobiDB-lite"/>
    </source>
</evidence>
<evidence type="ECO:0000313" key="3">
    <source>
        <dbReference type="Proteomes" id="UP001295684"/>
    </source>
</evidence>
<dbReference type="EMBL" id="CAMPGE010022546">
    <property type="protein sequence ID" value="CAI2380584.1"/>
    <property type="molecule type" value="Genomic_DNA"/>
</dbReference>
<comment type="caution">
    <text evidence="2">The sequence shown here is derived from an EMBL/GenBank/DDBJ whole genome shotgun (WGS) entry which is preliminary data.</text>
</comment>
<dbReference type="AlphaFoldDB" id="A0AAD2D4B2"/>
<organism evidence="2 3">
    <name type="scientific">Euplotes crassus</name>
    <dbReference type="NCBI Taxonomy" id="5936"/>
    <lineage>
        <taxon>Eukaryota</taxon>
        <taxon>Sar</taxon>
        <taxon>Alveolata</taxon>
        <taxon>Ciliophora</taxon>
        <taxon>Intramacronucleata</taxon>
        <taxon>Spirotrichea</taxon>
        <taxon>Hypotrichia</taxon>
        <taxon>Euplotida</taxon>
        <taxon>Euplotidae</taxon>
        <taxon>Moneuplotes</taxon>
    </lineage>
</organism>
<keyword evidence="3" id="KW-1185">Reference proteome</keyword>
<accession>A0AAD2D4B2</accession>
<protein>
    <submittedName>
        <fullName evidence="2">Uncharacterized protein</fullName>
    </submittedName>
</protein>
<feature type="compositionally biased region" description="Polar residues" evidence="1">
    <location>
        <begin position="65"/>
        <end position="84"/>
    </location>
</feature>
<evidence type="ECO:0000313" key="2">
    <source>
        <dbReference type="EMBL" id="CAI2380584.1"/>
    </source>
</evidence>
<gene>
    <name evidence="2" type="ORF">ECRASSUSDP1_LOCUS22020</name>
</gene>
<name>A0AAD2D4B2_EUPCR</name>
<reference evidence="2" key="1">
    <citation type="submission" date="2023-07" db="EMBL/GenBank/DDBJ databases">
        <authorList>
            <consortium name="AG Swart"/>
            <person name="Singh M."/>
            <person name="Singh A."/>
            <person name="Seah K."/>
            <person name="Emmerich C."/>
        </authorList>
    </citation>
    <scope>NUCLEOTIDE SEQUENCE</scope>
    <source>
        <strain evidence="2">DP1</strain>
    </source>
</reference>
<proteinExistence type="predicted"/>
<sequence length="146" mass="17047">MNWLCICGRKQVKENCIKRKRDDLEWEDGKKDDGKKDDGSRKEKARRKKKGVKGRSKRSTKHTKTSNSFKQDSKASLTTDSKPNIQYGVLNETREESGMSKEQRRKVFKKKIRKVMKKCSDQDVVNLSDPAISYNPKFNFKDIDIE</sequence>
<feature type="region of interest" description="Disordered" evidence="1">
    <location>
        <begin position="18"/>
        <end position="87"/>
    </location>
</feature>
<dbReference type="Proteomes" id="UP001295684">
    <property type="component" value="Unassembled WGS sequence"/>
</dbReference>
<feature type="compositionally biased region" description="Basic residues" evidence="1">
    <location>
        <begin position="43"/>
        <end position="64"/>
    </location>
</feature>